<dbReference type="PANTHER" id="PTHR46034">
    <property type="match status" value="1"/>
</dbReference>
<feature type="region of interest" description="Disordered" evidence="1">
    <location>
        <begin position="1"/>
        <end position="26"/>
    </location>
</feature>
<organism evidence="3 4">
    <name type="scientific">Riccia sorocarpa</name>
    <dbReference type="NCBI Taxonomy" id="122646"/>
    <lineage>
        <taxon>Eukaryota</taxon>
        <taxon>Viridiplantae</taxon>
        <taxon>Streptophyta</taxon>
        <taxon>Embryophyta</taxon>
        <taxon>Marchantiophyta</taxon>
        <taxon>Marchantiopsida</taxon>
        <taxon>Marchantiidae</taxon>
        <taxon>Marchantiales</taxon>
        <taxon>Ricciaceae</taxon>
        <taxon>Riccia</taxon>
    </lineage>
</organism>
<evidence type="ECO:0000259" key="2">
    <source>
        <dbReference type="PROSITE" id="PS51222"/>
    </source>
</evidence>
<comment type="caution">
    <text evidence="3">The sequence shown here is derived from an EMBL/GenBank/DDBJ whole genome shotgun (WGS) entry which is preliminary data.</text>
</comment>
<dbReference type="PROSITE" id="PS51222">
    <property type="entry name" value="DCD"/>
    <property type="match status" value="1"/>
</dbReference>
<protein>
    <recommendedName>
        <fullName evidence="2">DCD domain-containing protein</fullName>
    </recommendedName>
</protein>
<feature type="compositionally biased region" description="Gly residues" evidence="1">
    <location>
        <begin position="1"/>
        <end position="11"/>
    </location>
</feature>
<dbReference type="EMBL" id="JBJQOH010000007">
    <property type="protein sequence ID" value="KAL3680512.1"/>
    <property type="molecule type" value="Genomic_DNA"/>
</dbReference>
<dbReference type="Proteomes" id="UP001633002">
    <property type="component" value="Unassembled WGS sequence"/>
</dbReference>
<name>A0ABD3GQQ3_9MARC</name>
<sequence>MEWRPGSGGGSSSSNRQTLPGSAFACNRRPSPTVNQRWSNSDIDSVIFGCSSYTFDECINRSLFGLPGPHFSYVKEIRPGMPLFLFNYSSRQLFGLFLAVTHGEQNIEPFAWSEGNSLSKTRFPAQVRVCLRKDFEQAIALEEHEFRPIIDENYYSSRKFCFDLNGPQTYHLMKKFEAARDSLKLIRDALGASASSSCEHGWKSTPKNYLNPEASEYMRSVRKREEMKGLELAGGEEPRRLRSVVVAASERVPRSDGRLFYPPPGFGDPPYVPAFVSPPPPLAPPQQRYGDYGPSNVPFSHFPPHPLLFPEFLTFQPSFSEVKLKLVMSVRILSI</sequence>
<gene>
    <name evidence="3" type="ORF">R1sor_023468</name>
</gene>
<accession>A0ABD3GQQ3</accession>
<proteinExistence type="predicted"/>
<evidence type="ECO:0000256" key="1">
    <source>
        <dbReference type="SAM" id="MobiDB-lite"/>
    </source>
</evidence>
<dbReference type="SMART" id="SM00767">
    <property type="entry name" value="DCD"/>
    <property type="match status" value="1"/>
</dbReference>
<dbReference type="PANTHER" id="PTHR46034:SF7">
    <property type="entry name" value="INFLUENZA VIRUS NS1A-BINDING PROTEIN"/>
    <property type="match status" value="1"/>
</dbReference>
<evidence type="ECO:0000313" key="4">
    <source>
        <dbReference type="Proteomes" id="UP001633002"/>
    </source>
</evidence>
<keyword evidence="4" id="KW-1185">Reference proteome</keyword>
<dbReference type="InterPro" id="IPR013989">
    <property type="entry name" value="Dev_and_cell_death_domain"/>
</dbReference>
<evidence type="ECO:0000313" key="3">
    <source>
        <dbReference type="EMBL" id="KAL3680512.1"/>
    </source>
</evidence>
<feature type="domain" description="DCD" evidence="2">
    <location>
        <begin position="41"/>
        <end position="178"/>
    </location>
</feature>
<reference evidence="3 4" key="1">
    <citation type="submission" date="2024-09" db="EMBL/GenBank/DDBJ databases">
        <title>Chromosome-scale assembly of Riccia sorocarpa.</title>
        <authorList>
            <person name="Paukszto L."/>
        </authorList>
    </citation>
    <scope>NUCLEOTIDE SEQUENCE [LARGE SCALE GENOMIC DNA]</scope>
    <source>
        <strain evidence="3">LP-2024</strain>
        <tissue evidence="3">Aerial parts of the thallus</tissue>
    </source>
</reference>
<dbReference type="Pfam" id="PF10539">
    <property type="entry name" value="Dev_Cell_Death"/>
    <property type="match status" value="1"/>
</dbReference>
<dbReference type="InterPro" id="IPR044832">
    <property type="entry name" value="NRP-like"/>
</dbReference>
<dbReference type="AlphaFoldDB" id="A0ABD3GQQ3"/>